<keyword evidence="1" id="KW-0175">Coiled coil</keyword>
<name>A0AAP9EQZ3_GLUTH</name>
<dbReference type="KEGG" id="gti:FXF46_02115"/>
<dbReference type="AlphaFoldDB" id="A0AAP9EQZ3"/>
<evidence type="ECO:0000256" key="1">
    <source>
        <dbReference type="SAM" id="Coils"/>
    </source>
</evidence>
<feature type="coiled-coil region" evidence="1">
    <location>
        <begin position="26"/>
        <end position="79"/>
    </location>
</feature>
<organism evidence="2 3">
    <name type="scientific">Gluconobacter thailandicus</name>
    <dbReference type="NCBI Taxonomy" id="257438"/>
    <lineage>
        <taxon>Bacteria</taxon>
        <taxon>Pseudomonadati</taxon>
        <taxon>Pseudomonadota</taxon>
        <taxon>Alphaproteobacteria</taxon>
        <taxon>Acetobacterales</taxon>
        <taxon>Acetobacteraceae</taxon>
        <taxon>Gluconobacter</taxon>
    </lineage>
</organism>
<protein>
    <submittedName>
        <fullName evidence="2">Uncharacterized protein</fullName>
    </submittedName>
</protein>
<dbReference type="EMBL" id="CP043043">
    <property type="protein sequence ID" value="QEH95197.1"/>
    <property type="molecule type" value="Genomic_DNA"/>
</dbReference>
<dbReference type="Proteomes" id="UP000323560">
    <property type="component" value="Chromosome"/>
</dbReference>
<accession>A0AAP9EQZ3</accession>
<dbReference type="RefSeq" id="WP_148619363.1">
    <property type="nucleotide sequence ID" value="NZ_CP043043.1"/>
</dbReference>
<evidence type="ECO:0000313" key="3">
    <source>
        <dbReference type="Proteomes" id="UP000323560"/>
    </source>
</evidence>
<gene>
    <name evidence="2" type="ORF">FXF46_02115</name>
</gene>
<reference evidence="2 3" key="1">
    <citation type="submission" date="2019-08" db="EMBL/GenBank/DDBJ databases">
        <title>Gluconobacter frateurii HD924 genome.</title>
        <authorList>
            <person name="Liu Y."/>
            <person name="Zhang P."/>
        </authorList>
    </citation>
    <scope>NUCLEOTIDE SEQUENCE [LARGE SCALE GENOMIC DNA]</scope>
    <source>
        <strain evidence="2 3">HD924</strain>
    </source>
</reference>
<sequence>MLTEALGVCLTPGFTNATNAAYEAWAQGMRNNLETARQKNLQAQADELYNANLRMVDQIVALKKQVDSLKADEQSERKQGEVYLAHLMATSAVLKVTETLARQGKDISVLDERLRSHHKMNTYGKTVREYIYTMALMKSLLARPGWTRAEASLDKLYGVKLDITPQEVEVFDRIPPVLENGKPMTVAA</sequence>
<proteinExistence type="predicted"/>
<evidence type="ECO:0000313" key="2">
    <source>
        <dbReference type="EMBL" id="QEH95197.1"/>
    </source>
</evidence>